<name>A0A8H8DH58_9FUNG</name>
<comment type="caution">
    <text evidence="1">The sequence shown here is derived from an EMBL/GenBank/DDBJ whole genome shotgun (WGS) entry which is preliminary data.</text>
</comment>
<protein>
    <submittedName>
        <fullName evidence="1">Methyltransferase activity protein</fullName>
    </submittedName>
</protein>
<keyword evidence="1" id="KW-0489">Methyltransferase</keyword>
<keyword evidence="2" id="KW-1185">Reference proteome</keyword>
<dbReference type="InterPro" id="IPR039769">
    <property type="entry name" value="Bud23-like"/>
</dbReference>
<accession>A0A8H8DH58</accession>
<gene>
    <name evidence="1" type="ORF">BJ554DRAFT_1791</name>
</gene>
<dbReference type="SUPFAM" id="SSF53335">
    <property type="entry name" value="S-adenosyl-L-methionine-dependent methyltransferases"/>
    <property type="match status" value="1"/>
</dbReference>
<dbReference type="PANTHER" id="PTHR12734:SF0">
    <property type="entry name" value="18S RRNA (GUANINE-N(7))-METHYLTRANSFERASE-RELATED"/>
    <property type="match status" value="1"/>
</dbReference>
<dbReference type="GO" id="GO:0016435">
    <property type="term" value="F:rRNA (guanine) methyltransferase activity"/>
    <property type="evidence" value="ECO:0007669"/>
    <property type="project" value="InterPro"/>
</dbReference>
<evidence type="ECO:0000313" key="1">
    <source>
        <dbReference type="EMBL" id="KAG5458063.1"/>
    </source>
</evidence>
<organism evidence="1 2">
    <name type="scientific">Olpidium bornovanus</name>
    <dbReference type="NCBI Taxonomy" id="278681"/>
    <lineage>
        <taxon>Eukaryota</taxon>
        <taxon>Fungi</taxon>
        <taxon>Fungi incertae sedis</taxon>
        <taxon>Olpidiomycota</taxon>
        <taxon>Olpidiomycotina</taxon>
        <taxon>Olpidiomycetes</taxon>
        <taxon>Olpidiales</taxon>
        <taxon>Olpidiaceae</taxon>
        <taxon>Olpidium</taxon>
    </lineage>
</organism>
<sequence>MRPEHRAPPEHVYNEKEAHKYTENSRIAQVQAEMTGRALELLNLPAGKSCFLLDVGCGSGLSGEVLEQEGHVWVGMDIAPAMLGECVGACCE</sequence>
<dbReference type="EMBL" id="JAEFCI010009033">
    <property type="protein sequence ID" value="KAG5458063.1"/>
    <property type="molecule type" value="Genomic_DNA"/>
</dbReference>
<evidence type="ECO:0000313" key="2">
    <source>
        <dbReference type="Proteomes" id="UP000673691"/>
    </source>
</evidence>
<dbReference type="GO" id="GO:0005730">
    <property type="term" value="C:nucleolus"/>
    <property type="evidence" value="ECO:0007669"/>
    <property type="project" value="TreeGrafter"/>
</dbReference>
<dbReference type="InterPro" id="IPR029063">
    <property type="entry name" value="SAM-dependent_MTases_sf"/>
</dbReference>
<keyword evidence="1" id="KW-0808">Transferase</keyword>
<dbReference type="Gene3D" id="3.40.50.150">
    <property type="entry name" value="Vaccinia Virus protein VP39"/>
    <property type="match status" value="1"/>
</dbReference>
<dbReference type="OrthoDB" id="2877at2759"/>
<proteinExistence type="predicted"/>
<dbReference type="Proteomes" id="UP000673691">
    <property type="component" value="Unassembled WGS sequence"/>
</dbReference>
<dbReference type="GO" id="GO:0070476">
    <property type="term" value="P:rRNA (guanine-N7)-methylation"/>
    <property type="evidence" value="ECO:0007669"/>
    <property type="project" value="InterPro"/>
</dbReference>
<dbReference type="PANTHER" id="PTHR12734">
    <property type="entry name" value="METHYLTRANSFERASE-RELATED"/>
    <property type="match status" value="1"/>
</dbReference>
<reference evidence="1 2" key="1">
    <citation type="journal article" name="Sci. Rep.">
        <title>Genome-scale phylogenetic analyses confirm Olpidium as the closest living zoosporic fungus to the non-flagellated, terrestrial fungi.</title>
        <authorList>
            <person name="Chang Y."/>
            <person name="Rochon D."/>
            <person name="Sekimoto S."/>
            <person name="Wang Y."/>
            <person name="Chovatia M."/>
            <person name="Sandor L."/>
            <person name="Salamov A."/>
            <person name="Grigoriev I.V."/>
            <person name="Stajich J.E."/>
            <person name="Spatafora J.W."/>
        </authorList>
    </citation>
    <scope>NUCLEOTIDE SEQUENCE [LARGE SCALE GENOMIC DNA]</scope>
    <source>
        <strain evidence="1">S191</strain>
    </source>
</reference>
<dbReference type="AlphaFoldDB" id="A0A8H8DH58"/>